<protein>
    <submittedName>
        <fullName evidence="2">Uncharacterized protein</fullName>
    </submittedName>
</protein>
<reference evidence="2 3" key="1">
    <citation type="journal article" date="2014" name="Genome Announc.">
        <title>Draft Genome Sequence of Pseudomonas moraviensis R28-S.</title>
        <authorList>
            <person name="Hunter S.S."/>
            <person name="Yano H."/>
            <person name="Loftie-Eaton W."/>
            <person name="Hughes J."/>
            <person name="De Gelder L."/>
            <person name="Stragier P."/>
            <person name="De Vos P."/>
            <person name="Settles M.L."/>
            <person name="Top E.M."/>
        </authorList>
    </citation>
    <scope>NUCLEOTIDE SEQUENCE [LARGE SCALE GENOMIC DNA]</scope>
    <source>
        <strain evidence="3">R28</strain>
    </source>
</reference>
<dbReference type="PATRIC" id="fig|1395516.4.peg.3742"/>
<dbReference type="EMBL" id="AYMZ01000008">
    <property type="protein sequence ID" value="ETF06829.1"/>
    <property type="molecule type" value="Genomic_DNA"/>
</dbReference>
<comment type="caution">
    <text evidence="2">The sequence shown here is derived from an EMBL/GenBank/DDBJ whole genome shotgun (WGS) entry which is preliminary data.</text>
</comment>
<dbReference type="HOGENOM" id="CLU_2719255_0_0_6"/>
<keyword evidence="1" id="KW-0812">Transmembrane</keyword>
<sequence length="72" mass="7886">MIKLLMVIAALAIPFALGFLAVVRVTEVVSVQFGEGYSLVAMTVSTIVVCYVLFRLIFAMVGSKDKQTMRDI</sequence>
<organism evidence="2 3">
    <name type="scientific">Pseudomonas moraviensis R28-S</name>
    <dbReference type="NCBI Taxonomy" id="1395516"/>
    <lineage>
        <taxon>Bacteria</taxon>
        <taxon>Pseudomonadati</taxon>
        <taxon>Pseudomonadota</taxon>
        <taxon>Gammaproteobacteria</taxon>
        <taxon>Pseudomonadales</taxon>
        <taxon>Pseudomonadaceae</taxon>
        <taxon>Pseudomonas</taxon>
    </lineage>
</organism>
<feature type="transmembrane region" description="Helical" evidence="1">
    <location>
        <begin position="40"/>
        <end position="61"/>
    </location>
</feature>
<evidence type="ECO:0000256" key="1">
    <source>
        <dbReference type="SAM" id="Phobius"/>
    </source>
</evidence>
<proteinExistence type="predicted"/>
<keyword evidence="1" id="KW-1133">Transmembrane helix</keyword>
<dbReference type="AlphaFoldDB" id="V8R6C3"/>
<accession>V8R6C3</accession>
<dbReference type="RefSeq" id="WP_024013722.1">
    <property type="nucleotide sequence ID" value="NZ_CM002330.1"/>
</dbReference>
<evidence type="ECO:0000313" key="3">
    <source>
        <dbReference type="Proteomes" id="UP000024771"/>
    </source>
</evidence>
<name>V8R6C3_9PSED</name>
<dbReference type="Proteomes" id="UP000024771">
    <property type="component" value="Chromosome"/>
</dbReference>
<evidence type="ECO:0000313" key="2">
    <source>
        <dbReference type="EMBL" id="ETF06829.1"/>
    </source>
</evidence>
<keyword evidence="1" id="KW-0472">Membrane</keyword>
<gene>
    <name evidence="2" type="ORF">PMO01_18440</name>
</gene>